<dbReference type="EMBL" id="JBHLUD010000013">
    <property type="protein sequence ID" value="MFC0547028.1"/>
    <property type="molecule type" value="Genomic_DNA"/>
</dbReference>
<dbReference type="NCBIfam" id="TIGR01643">
    <property type="entry name" value="YD_repeat_2x"/>
    <property type="match status" value="1"/>
</dbReference>
<organism evidence="3 4">
    <name type="scientific">Kutzneria chonburiensis</name>
    <dbReference type="NCBI Taxonomy" id="1483604"/>
    <lineage>
        <taxon>Bacteria</taxon>
        <taxon>Bacillati</taxon>
        <taxon>Actinomycetota</taxon>
        <taxon>Actinomycetes</taxon>
        <taxon>Pseudonocardiales</taxon>
        <taxon>Pseudonocardiaceae</taxon>
        <taxon>Kutzneria</taxon>
    </lineage>
</organism>
<name>A0ABV6N357_9PSEU</name>
<feature type="region of interest" description="Disordered" evidence="1">
    <location>
        <begin position="864"/>
        <end position="884"/>
    </location>
</feature>
<feature type="region of interest" description="Disordered" evidence="1">
    <location>
        <begin position="1285"/>
        <end position="1311"/>
    </location>
</feature>
<proteinExistence type="predicted"/>
<evidence type="ECO:0000313" key="4">
    <source>
        <dbReference type="Proteomes" id="UP001589810"/>
    </source>
</evidence>
<evidence type="ECO:0000313" key="3">
    <source>
        <dbReference type="EMBL" id="MFC0547028.1"/>
    </source>
</evidence>
<dbReference type="SMART" id="SM00758">
    <property type="entry name" value="PA14"/>
    <property type="match status" value="2"/>
</dbReference>
<dbReference type="NCBIfam" id="TIGR03696">
    <property type="entry name" value="Rhs_assc_core"/>
    <property type="match status" value="1"/>
</dbReference>
<evidence type="ECO:0000256" key="1">
    <source>
        <dbReference type="SAM" id="MobiDB-lite"/>
    </source>
</evidence>
<gene>
    <name evidence="3" type="ORF">ACFFH7_36345</name>
</gene>
<evidence type="ECO:0000259" key="2">
    <source>
        <dbReference type="PROSITE" id="PS51820"/>
    </source>
</evidence>
<dbReference type="InterPro" id="IPR011658">
    <property type="entry name" value="PA14_dom"/>
</dbReference>
<dbReference type="InterPro" id="IPR050708">
    <property type="entry name" value="T6SS_VgrG/RHS"/>
</dbReference>
<dbReference type="InterPro" id="IPR037524">
    <property type="entry name" value="PA14/GLEYA"/>
</dbReference>
<dbReference type="PANTHER" id="PTHR32305:SF15">
    <property type="entry name" value="PROTEIN RHSA-RELATED"/>
    <property type="match status" value="1"/>
</dbReference>
<dbReference type="InterPro" id="IPR022385">
    <property type="entry name" value="Rhs_assc_core"/>
</dbReference>
<feature type="compositionally biased region" description="Basic and acidic residues" evidence="1">
    <location>
        <begin position="1298"/>
        <end position="1308"/>
    </location>
</feature>
<reference evidence="3 4" key="1">
    <citation type="submission" date="2024-09" db="EMBL/GenBank/DDBJ databases">
        <authorList>
            <person name="Sun Q."/>
            <person name="Mori K."/>
        </authorList>
    </citation>
    <scope>NUCLEOTIDE SEQUENCE [LARGE SCALE GENOMIC DNA]</scope>
    <source>
        <strain evidence="3 4">TBRC 1432</strain>
    </source>
</reference>
<dbReference type="PROSITE" id="PS51820">
    <property type="entry name" value="PA14"/>
    <property type="match status" value="2"/>
</dbReference>
<comment type="caution">
    <text evidence="3">The sequence shown here is derived from an EMBL/GenBank/DDBJ whole genome shotgun (WGS) entry which is preliminary data.</text>
</comment>
<keyword evidence="4" id="KW-1185">Reference proteome</keyword>
<dbReference type="Gene3D" id="2.180.10.10">
    <property type="entry name" value="RHS repeat-associated core"/>
    <property type="match status" value="1"/>
</dbReference>
<sequence>MKPDRSGAPRRVWTRARVGGVVVATVAALGITSAEAVFPPVVAAAAPSSAIDPRSVPVLPAVPATAPAAKPAPKADFTPMAKAVESHFDPKRSKIISRTMYTEEYLNPDGTHSVRQSTKPLNIKLADGTWTPVNTALTVDNASKRATAARNPLTPSMAGNATDPAVLRVAADGHQVSLGLDKAAPAAAKVAGDGVSYADVAPSTDLGYEVTAGQVKETIKLKKPPATSSWRFRLDTGDLTPAVDTKSGEVRLTDGHGDVKLVIPPVETWDSSGGGDKAPAITGGTYGLERDGNAWWLTVSVDAKWLHDAKRVYPVTVDPTFTFGVGESHAYRSDGYTCDNCGLRIGNSLNGGDSYNRSWFYIDYSSLWGKTVVGAKLDVDRQSDTTGSIKTWSSGLYHATDRNFNALGEYLGSALVGDVGSFSHPYLTNFLRGRVDARDNNVAFILTGGEDPGVWSYKHLNATLTVDTGTAPPAPTLAAPADGSVLTSLTPTLAVNPVSDSDGDKVTYCFRVATGADAESGVVVDSGCLDTPTWTVPSGVLQDGVAYTWHAAAYSGITKVTPSWIGHLKVDQRIGEHGPSPVDNYGGATVNLANGNLSVAEATPSFATVGGSAGLTFTYNSQQVDPKGLRASYFNDLSHNGIINPSQQPVLVRTEPQVNVDWGTSSPFPPALAADYFVVRWEGYFQAPTTGTYQFAGVHDDAAQIWVNNNQVYTTTGVSDLNWAAATGVSLTAGQRVPIKVELQEITSNAMMRLFARTTDGTTVPAQIVPADWLYSNDVPALPPGWTLSADLDGSGATYSTAQVTDQNVVLTDATGAKHTWTKKSTGGYTAPAGEDGLLTLDANGLVVLTEGATVFSFRPDGKLGSQTASADSRKPAALQSVYDGGTPPRLVQIKDPVSGRAHVLHYNRAGDDCYGGATPPQGADATPPAQMLCRVSYWDGTETRLWYTGGRLSRIEDPGAEVSDYGYNATGQLSMMRQPLVNDWIAQDPTHRRWPDYLTDIAYDTPTGKAKATSITGPSPKPGATRGAHGYRYDPANRQTFTDVTGLSPATGFAGKVTYDDADRALTSTDATGKVTAQTWSPKDQVLTSTDAAGRVSTTVYDRADRETDTYGPAPGTCFNGQLPTTCQWGIPHKHTDYDQGLNGLAVAWYDNDSLTGAPKVFTTGLGTSDGSLVRNWGTAAPTAGIPADHYSLRATGEITFPQAGDYTLRLQADDGIRVWVDDQIVIDDWRNTSALRTATVHSDAANSVKKIRVEYYEFDQGAQLELDWTTPSGVQQAVPGAQLSPRYDLPTGSVESDDRGVPEHRTATSYGDGNVDAMYGLATKTAVDPSGLNLGGVDGYEPLGSGYLRRTSKTMPTGAKTTYAYYGDTETRANPCVAGSAAVNQGGMAKLSTSATPATGGTRTDEQVYDASGRVVAKATSGDWICTSFDARGRTTQQTFPANPTVGARTVTYNYAVNGDPLTSSVSDYTGTVTTTVDLLGRTVSYTDANGVKTDTVYDTAGRPSTSTVTPPNAADQPQVTTLTYDDAGRVLTTQLGSTVLATPHYDNAGELSSVDYANGAKLAAINKNGAGETNSLEWHTADGKVIFSAVTRSTAGTIVDEALNYVDPRPDGANYSYDAANRLTEAYVNGHHYTYDFTSAASSACPTGTQANAGLNTNRMRLLDQTAGGTAETDYCYDAADRLLATVGANAMTGFQYDSHGNTTQFVSGGATTYLGYDAADRHLTASTKSSDPNQVADVSYVRDATNRIVRRDAKSGDTNGVALYGYTGDGDSADLTMDGTKKVLSTSIGLPGGVLYTVQGGSNTWDAPSVRGDLVLTLDSAGKQSGDLRYYTPFGEALNASGAVDTQAVPDNQPGKMDYGWLGQNQRPYEHAGALALVEMGARPYLPGVGRFLSVDPVEGGSANDYDYVNANPINATDLDGTRYRRSHHWYHKHRWQPTSRQIRKQMAQRAVAAQRRAQRIMLQRAADVRNRAARERFKGSLRLDIWADWISNLVGPSGGLSLACAALQGSSSLDEKCLSVEHAITRGYQWTFERAVDVGWAIGTGIGRGLNRIGHFFFG</sequence>
<dbReference type="RefSeq" id="WP_273937260.1">
    <property type="nucleotide sequence ID" value="NZ_CP097263.1"/>
</dbReference>
<dbReference type="Gene3D" id="3.90.182.10">
    <property type="entry name" value="Toxin - Anthrax Protective Antigen,domain 1"/>
    <property type="match status" value="2"/>
</dbReference>
<dbReference type="InterPro" id="IPR006530">
    <property type="entry name" value="YD"/>
</dbReference>
<dbReference type="Proteomes" id="UP001589810">
    <property type="component" value="Unassembled WGS sequence"/>
</dbReference>
<accession>A0ABV6N357</accession>
<feature type="domain" description="PA14" evidence="2">
    <location>
        <begin position="1141"/>
        <end position="1284"/>
    </location>
</feature>
<dbReference type="Pfam" id="PF07691">
    <property type="entry name" value="PA14"/>
    <property type="match status" value="2"/>
</dbReference>
<dbReference type="SUPFAM" id="SSF56988">
    <property type="entry name" value="Anthrax protective antigen"/>
    <property type="match status" value="2"/>
</dbReference>
<protein>
    <submittedName>
        <fullName evidence="3">PA14 domain-containing protein</fullName>
    </submittedName>
</protein>
<feature type="domain" description="PA14" evidence="2">
    <location>
        <begin position="624"/>
        <end position="773"/>
    </location>
</feature>
<dbReference type="PANTHER" id="PTHR32305">
    <property type="match status" value="1"/>
</dbReference>